<dbReference type="InterPro" id="IPR052445">
    <property type="entry name" value="ZnF-G_patch_domain"/>
</dbReference>
<feature type="region of interest" description="Disordered" evidence="4">
    <location>
        <begin position="674"/>
        <end position="704"/>
    </location>
</feature>
<feature type="region of interest" description="Disordered" evidence="4">
    <location>
        <begin position="632"/>
        <end position="658"/>
    </location>
</feature>
<accession>A0A7L2N4C2</accession>
<keyword evidence="3" id="KW-0862">Zinc</keyword>
<keyword evidence="7" id="KW-1185">Reference proteome</keyword>
<dbReference type="PANTHER" id="PTHR17614:SF12">
    <property type="entry name" value="ZINC FINGER PROTEIN 804B"/>
    <property type="match status" value="1"/>
</dbReference>
<feature type="compositionally biased region" description="Low complexity" evidence="4">
    <location>
        <begin position="632"/>
        <end position="655"/>
    </location>
</feature>
<reference evidence="6 7" key="1">
    <citation type="submission" date="2019-09" db="EMBL/GenBank/DDBJ databases">
        <title>Bird 10,000 Genomes (B10K) Project - Family phase.</title>
        <authorList>
            <person name="Zhang G."/>
        </authorList>
    </citation>
    <scope>NUCLEOTIDE SEQUENCE [LARGE SCALE GENOMIC DNA]</scope>
    <source>
        <strain evidence="6">B10K-DU-002-26</strain>
        <tissue evidence="6">Muscle</tissue>
    </source>
</reference>
<feature type="compositionally biased region" description="Low complexity" evidence="4">
    <location>
        <begin position="805"/>
        <end position="832"/>
    </location>
</feature>
<proteinExistence type="predicted"/>
<feature type="compositionally biased region" description="Basic and acidic residues" evidence="4">
    <location>
        <begin position="833"/>
        <end position="846"/>
    </location>
</feature>
<protein>
    <submittedName>
        <fullName evidence="6">Z804B protein</fullName>
    </submittedName>
</protein>
<feature type="domain" description="C2H2-type" evidence="5">
    <location>
        <begin position="22"/>
        <end position="44"/>
    </location>
</feature>
<organism evidence="6 7">
    <name type="scientific">Rhadina sibilatrix</name>
    <dbReference type="NCBI Taxonomy" id="2585818"/>
    <lineage>
        <taxon>Eukaryota</taxon>
        <taxon>Metazoa</taxon>
        <taxon>Chordata</taxon>
        <taxon>Craniata</taxon>
        <taxon>Vertebrata</taxon>
        <taxon>Euteleostomi</taxon>
        <taxon>Archelosauria</taxon>
        <taxon>Archosauria</taxon>
        <taxon>Dinosauria</taxon>
        <taxon>Saurischia</taxon>
        <taxon>Theropoda</taxon>
        <taxon>Coelurosauria</taxon>
        <taxon>Aves</taxon>
        <taxon>Neognathae</taxon>
        <taxon>Neoaves</taxon>
        <taxon>Telluraves</taxon>
        <taxon>Australaves</taxon>
        <taxon>Passeriformes</taxon>
        <taxon>Sylvioidea</taxon>
        <taxon>Phylloscopidae</taxon>
        <taxon>Rhadina</taxon>
    </lineage>
</organism>
<dbReference type="InterPro" id="IPR013087">
    <property type="entry name" value="Znf_C2H2_type"/>
</dbReference>
<feature type="region of interest" description="Disordered" evidence="4">
    <location>
        <begin position="777"/>
        <end position="863"/>
    </location>
</feature>
<dbReference type="PROSITE" id="PS00028">
    <property type="entry name" value="ZINC_FINGER_C2H2_1"/>
    <property type="match status" value="1"/>
</dbReference>
<keyword evidence="2" id="KW-0863">Zinc-finger</keyword>
<evidence type="ECO:0000256" key="3">
    <source>
        <dbReference type="ARBA" id="ARBA00022833"/>
    </source>
</evidence>
<name>A0A7L2N4C2_9PASS</name>
<feature type="compositionally biased region" description="Basic and acidic residues" evidence="4">
    <location>
        <begin position="266"/>
        <end position="281"/>
    </location>
</feature>
<evidence type="ECO:0000256" key="1">
    <source>
        <dbReference type="ARBA" id="ARBA00022723"/>
    </source>
</evidence>
<gene>
    <name evidence="6" type="primary">Znf804b</name>
    <name evidence="6" type="ORF">RHASIB_R09891</name>
</gene>
<dbReference type="Proteomes" id="UP000587697">
    <property type="component" value="Unassembled WGS sequence"/>
</dbReference>
<feature type="non-terminal residue" evidence="6">
    <location>
        <position position="1314"/>
    </location>
</feature>
<dbReference type="GO" id="GO:0005634">
    <property type="term" value="C:nucleus"/>
    <property type="evidence" value="ECO:0007669"/>
    <property type="project" value="TreeGrafter"/>
</dbReference>
<evidence type="ECO:0000313" key="6">
    <source>
        <dbReference type="EMBL" id="NXR66953.1"/>
    </source>
</evidence>
<feature type="compositionally biased region" description="Low complexity" evidence="4">
    <location>
        <begin position="682"/>
        <end position="703"/>
    </location>
</feature>
<dbReference type="GO" id="GO:0008270">
    <property type="term" value="F:zinc ion binding"/>
    <property type="evidence" value="ECO:0007669"/>
    <property type="project" value="UniProtKB-KW"/>
</dbReference>
<dbReference type="EMBL" id="VWYO01020094">
    <property type="protein sequence ID" value="NXR66953.1"/>
    <property type="molecule type" value="Genomic_DNA"/>
</dbReference>
<evidence type="ECO:0000256" key="2">
    <source>
        <dbReference type="ARBA" id="ARBA00022771"/>
    </source>
</evidence>
<evidence type="ECO:0000256" key="4">
    <source>
        <dbReference type="SAM" id="MobiDB-lite"/>
    </source>
</evidence>
<feature type="compositionally biased region" description="Basic residues" evidence="4">
    <location>
        <begin position="777"/>
        <end position="804"/>
    </location>
</feature>
<sequence length="1314" mass="147359">DYAEKEKAAAKALEDVKANFYCELCDKQYHKHQEFDNHINSYDHAHKQRLKDLKQREFARNVASKSWKDEKKQEKALKRLHQLAELRKHITGSGPLLKAPRLVLEKQQSPDGIFLYKGSKFTARSQRTVTSEGQGFSKSILEKQQLIISRHHPPTERHHALGNHVSQMFPESNNTSQRAGVSFSFSKKVPLKLESSASVFSENSEEGNDCSEAPNHKKKQIIEGCHSVTHLEEQLKASLDKESPITQDQMDLENSASSHVAAKPKMLKENDKSSDRESREKIRASISQVKIPLLNLKFSASLRETEQESKLNESEQFLETPISSACEPSNFCTQLNTYKHSNAHLSDQLSELPRQPPPELICSSNINHNPGVIKREKSLEITETTDGNTETLAKETMVKEVKPQALPFLHVVSKDGTTALQWPTELLLFTKTEPCISYGCNPLYFDFRLSLNHKEGKQYETNKRSCKELSKKMTADEYKPSGLIKHKQMSNEQDNQLLKPKKMKDFLNPRKAKQKAESDVGKEMNENGQKCIADYLNENIPKVPAYLDVSQKDYVTEKSLYTTTLRRPLKHHLHGCERKTQNIRNESISFSAFMSRIKKSKSAKCHLIDSEEKHENKNDSRSLRDVVNCSSDISDSGKDSSGSFFSCKSSSNSRYSDNEGCGSYTRCWRFPSPQKSLSGRHSSYSDTSVSSTSSYRSYMSPTSNNHRRNNLLCCCKRKSKTDERHKCKHRKHKCIFTSDDTDEDYVCHSRSHRTRNCIQSGPIKYGRCSRHKVLQIRDRSKHSRCRHQHFGKAHSRSRSYHKSKSGSTSDSRSSERSSTSRISRGSSSGSFSKETDSCDKIKEGADRGSNAEPGKAETAYSNSLNVNSQPKNFATCSSKNLAKDICGKRKSMTAKLLLEKVQSKKTQEQMHGSERFLISSGIELEDHSQSHFALQFSSSVDDIATLPLPEKVLSIGKNDMGHNEISLSENSVRKNNSEASEITNATLSPGTDYDHCVLKDIIQFETGYQSPSIKRNTAIKEQSNFFISEVQPFIQSCDPVPNDFPGAFPSNRYSVANSTETKEELHDVNMDSNRAEGSSDFFCDNAMQKYGDTINDLEVYSKSTSPPLTQQPITFTPEEIDKYRLLQLQAQQHMQKQLLAKHLKVLPAPGPAAFSATPAVPALPVQQQATVTTIHHTLLQRFAVSASVHPPGSHLSLAPLHPLSQAHFAPLSLSPLAPALIPTHPALLTGHPLHLVSATALHPSPLTFPALPHAAYIPALFTPHLNTATPSAIHPNHLVHPLLQGQEPHHYSCSIQTPQLPTAKEVFSVSSYLN</sequence>
<evidence type="ECO:0000259" key="5">
    <source>
        <dbReference type="PROSITE" id="PS00028"/>
    </source>
</evidence>
<feature type="region of interest" description="Disordered" evidence="4">
    <location>
        <begin position="250"/>
        <end position="281"/>
    </location>
</feature>
<comment type="caution">
    <text evidence="6">The sequence shown here is derived from an EMBL/GenBank/DDBJ whole genome shotgun (WGS) entry which is preliminary data.</text>
</comment>
<dbReference type="PANTHER" id="PTHR17614">
    <property type="entry name" value="ZINC FINGER-CONTAINING"/>
    <property type="match status" value="1"/>
</dbReference>
<keyword evidence="1" id="KW-0479">Metal-binding</keyword>
<evidence type="ECO:0000313" key="7">
    <source>
        <dbReference type="Proteomes" id="UP000587697"/>
    </source>
</evidence>
<feature type="non-terminal residue" evidence="6">
    <location>
        <position position="1"/>
    </location>
</feature>